<dbReference type="Proteomes" id="UP001174909">
    <property type="component" value="Unassembled WGS sequence"/>
</dbReference>
<keyword evidence="3" id="KW-1185">Reference proteome</keyword>
<keyword evidence="2" id="KW-0675">Receptor</keyword>
<organism evidence="2 3">
    <name type="scientific">Geodia barretti</name>
    <name type="common">Barrett's horny sponge</name>
    <dbReference type="NCBI Taxonomy" id="519541"/>
    <lineage>
        <taxon>Eukaryota</taxon>
        <taxon>Metazoa</taxon>
        <taxon>Porifera</taxon>
        <taxon>Demospongiae</taxon>
        <taxon>Heteroscleromorpha</taxon>
        <taxon>Tetractinellida</taxon>
        <taxon>Astrophorina</taxon>
        <taxon>Geodiidae</taxon>
        <taxon>Geodia</taxon>
    </lineage>
</organism>
<comment type="caution">
    <text evidence="2">The sequence shown here is derived from an EMBL/GenBank/DDBJ whole genome shotgun (WGS) entry which is preliminary data.</text>
</comment>
<proteinExistence type="predicted"/>
<dbReference type="PANTHER" id="PTHR12894:SF27">
    <property type="entry name" value="TRANSFORMING GROWTH FACTOR-BETA RECEPTOR-ASSOCIATED PROTEIN 1"/>
    <property type="match status" value="1"/>
</dbReference>
<reference evidence="2" key="1">
    <citation type="submission" date="2023-03" db="EMBL/GenBank/DDBJ databases">
        <authorList>
            <person name="Steffen K."/>
            <person name="Cardenas P."/>
        </authorList>
    </citation>
    <scope>NUCLEOTIDE SEQUENCE</scope>
</reference>
<dbReference type="EMBL" id="CASHTH010003881">
    <property type="protein sequence ID" value="CAI8050649.1"/>
    <property type="molecule type" value="Genomic_DNA"/>
</dbReference>
<dbReference type="PANTHER" id="PTHR12894">
    <property type="entry name" value="CNH DOMAIN CONTAINING"/>
    <property type="match status" value="1"/>
</dbReference>
<protein>
    <submittedName>
        <fullName evidence="2">Transforming growth factor-beta receptor-associated protein 1</fullName>
    </submittedName>
</protein>
<dbReference type="AlphaFoldDB" id="A0AA35XAV0"/>
<evidence type="ECO:0000313" key="3">
    <source>
        <dbReference type="Proteomes" id="UP001174909"/>
    </source>
</evidence>
<dbReference type="InterPro" id="IPR032914">
    <property type="entry name" value="Vam6/VPS39/TRAP1"/>
</dbReference>
<dbReference type="Pfam" id="PF10367">
    <property type="entry name" value="zf-Vps39_C"/>
    <property type="match status" value="1"/>
</dbReference>
<name>A0AA35XAV0_GEOBA</name>
<dbReference type="GO" id="GO:0006914">
    <property type="term" value="P:autophagy"/>
    <property type="evidence" value="ECO:0007669"/>
    <property type="project" value="TreeGrafter"/>
</dbReference>
<sequence>MFVVPRSDQKILITPALSLLNAHGAQFDAAQVLELLPHDWPVTTVKAFLLRSIRGSMDTHRTGKIEYNLSRGENLRVREQYISLQGDPIVITDNTRCPVCNLPFSDAAFVRYPNGVITHLKCGRNKTICPVTGTWFGKV</sequence>
<dbReference type="InterPro" id="IPR019453">
    <property type="entry name" value="VPS39/TGFA1_Znf"/>
</dbReference>
<dbReference type="GO" id="GO:0034058">
    <property type="term" value="P:endosomal vesicle fusion"/>
    <property type="evidence" value="ECO:0007669"/>
    <property type="project" value="TreeGrafter"/>
</dbReference>
<evidence type="ECO:0000313" key="2">
    <source>
        <dbReference type="EMBL" id="CAI8050649.1"/>
    </source>
</evidence>
<evidence type="ECO:0000259" key="1">
    <source>
        <dbReference type="Pfam" id="PF10367"/>
    </source>
</evidence>
<gene>
    <name evidence="2" type="ORF">GBAR_LOCUS27788</name>
</gene>
<dbReference type="GO" id="GO:0005737">
    <property type="term" value="C:cytoplasm"/>
    <property type="evidence" value="ECO:0007669"/>
    <property type="project" value="TreeGrafter"/>
</dbReference>
<dbReference type="GO" id="GO:0016020">
    <property type="term" value="C:membrane"/>
    <property type="evidence" value="ECO:0007669"/>
    <property type="project" value="TreeGrafter"/>
</dbReference>
<feature type="domain" description="Vacuolar sorting protein 39/Transforming growth factor beta receptor-associated zinc finger" evidence="1">
    <location>
        <begin position="88"/>
        <end position="124"/>
    </location>
</feature>
<accession>A0AA35XAV0</accession>